<comment type="pathway">
    <text evidence="2 11">Glycolipid biosynthesis; glycosylphosphatidylinositol-anchor biosynthesis.</text>
</comment>
<feature type="transmembrane region" description="Helical" evidence="11">
    <location>
        <begin position="140"/>
        <end position="157"/>
    </location>
</feature>
<comment type="caution">
    <text evidence="12">The sequence shown here is derived from an EMBL/GenBank/DDBJ whole genome shotgun (WGS) entry which is preliminary data.</text>
</comment>
<evidence type="ECO:0000256" key="1">
    <source>
        <dbReference type="ARBA" id="ARBA00004477"/>
    </source>
</evidence>
<feature type="transmembrane region" description="Helical" evidence="11">
    <location>
        <begin position="403"/>
        <end position="421"/>
    </location>
</feature>
<feature type="transmembrane region" description="Helical" evidence="11">
    <location>
        <begin position="164"/>
        <end position="180"/>
    </location>
</feature>
<evidence type="ECO:0000313" key="12">
    <source>
        <dbReference type="EMBL" id="KAF4686380.1"/>
    </source>
</evidence>
<keyword evidence="10 11" id="KW-0472">Membrane</keyword>
<dbReference type="Proteomes" id="UP000541610">
    <property type="component" value="Unassembled WGS sequence"/>
</dbReference>
<feature type="transmembrane region" description="Helical" evidence="11">
    <location>
        <begin position="222"/>
        <end position="243"/>
    </location>
</feature>
<comment type="subcellular location">
    <subcellularLocation>
        <location evidence="1 11">Endoplasmic reticulum membrane</location>
        <topology evidence="1 11">Multi-pass membrane protein</topology>
    </subcellularLocation>
</comment>
<keyword evidence="7 11" id="KW-0812">Transmembrane</keyword>
<feature type="transmembrane region" description="Helical" evidence="11">
    <location>
        <begin position="186"/>
        <end position="202"/>
    </location>
</feature>
<dbReference type="GO" id="GO:0005789">
    <property type="term" value="C:endoplasmic reticulum membrane"/>
    <property type="evidence" value="ECO:0007669"/>
    <property type="project" value="UniProtKB-SubCell"/>
</dbReference>
<feature type="transmembrane region" description="Helical" evidence="11">
    <location>
        <begin position="292"/>
        <end position="314"/>
    </location>
</feature>
<protein>
    <recommendedName>
        <fullName evidence="11">GPI mannosyltransferase 2</fullName>
        <ecNumber evidence="11">2.4.1.-</ecNumber>
    </recommendedName>
</protein>
<evidence type="ECO:0000256" key="8">
    <source>
        <dbReference type="ARBA" id="ARBA00022824"/>
    </source>
</evidence>
<evidence type="ECO:0000256" key="7">
    <source>
        <dbReference type="ARBA" id="ARBA00022692"/>
    </source>
</evidence>
<sequence>MALSNSAKIALAAAASRVLCLSIGLLSARYLHPYDTSGNIYPGAQDGLGRWLSPLAYWDGVYFLRTAEIQGYEYEHTHAFFPGLPIAINLFEGLLPTAMPRMDRLLLSGVLITNISFVVASVLLYWLGLAVLSGDHAASIAYYGALFFAIPMSNVFMSAIYTESLYCLLTFGGLLLLYTTSKGHHTGAMICSAVLLAAATLTRSNGTLNAPFFVSYGIHNRCLLLVIPLVLLIVLPMVVYLHYARSLYCYDGDDLTSRPWCSGRGNVYSYIQKEYWHVGLFDYYTPNNIPNFLLAMPSMAIAITAVVRGLLVYCPSLRKGLSPKAWLHGVVTAANDYERSPFVFQLMVLTLFTLLCANVQVITRLLTGCPLYYWQLGRLYSDVKLSRGNLSSNRLGSAQQSTLLTFGILAVTVLVAATLSYSSIEPLLRDPVVSQALPSSGLGDDGGRVWLQTVFSTKDDLLLAPHFISHYVGLGIPPSQMLIILHSQTPDSRELVEFRDLINGYASSVSVEEWIGEYSSEVMERRRNKMMKKTHRLREAEHWIVHADSDQLHQIPGGNIQSFLQVVEDEGYNAVYGHYVDRVTQDGGLPSVRTTPSLFDQFPLACDVTKAVVGIDVPQKVLAFRAYLRSNRGGGKVKNESLACVYPVLLKSHHFKWVHQVKEKLHRRVQT</sequence>
<evidence type="ECO:0000256" key="5">
    <source>
        <dbReference type="ARBA" id="ARBA00022676"/>
    </source>
</evidence>
<evidence type="ECO:0000256" key="3">
    <source>
        <dbReference type="ARBA" id="ARBA00008698"/>
    </source>
</evidence>
<dbReference type="EMBL" id="JABANP010000224">
    <property type="protein sequence ID" value="KAF4686380.1"/>
    <property type="molecule type" value="Genomic_DNA"/>
</dbReference>
<dbReference type="PANTHER" id="PTHR12468">
    <property type="entry name" value="GPI MANNOSYLTRANSFERASE 2"/>
    <property type="match status" value="1"/>
</dbReference>
<comment type="function">
    <text evidence="11">Mannosyltransferase involved in glycosylphosphatidylinositol-anchor biosynthesis.</text>
</comment>
<dbReference type="GO" id="GO:0006506">
    <property type="term" value="P:GPI anchor biosynthetic process"/>
    <property type="evidence" value="ECO:0007669"/>
    <property type="project" value="UniProtKB-UniPathway"/>
</dbReference>
<feature type="transmembrane region" description="Helical" evidence="11">
    <location>
        <begin position="342"/>
        <end position="362"/>
    </location>
</feature>
<dbReference type="AlphaFoldDB" id="A0A7J6NS15"/>
<evidence type="ECO:0000256" key="4">
    <source>
        <dbReference type="ARBA" id="ARBA00022502"/>
    </source>
</evidence>
<dbReference type="UniPathway" id="UPA00196"/>
<evidence type="ECO:0000256" key="10">
    <source>
        <dbReference type="ARBA" id="ARBA00023136"/>
    </source>
</evidence>
<dbReference type="GO" id="GO:0000009">
    <property type="term" value="F:alpha-1,6-mannosyltransferase activity"/>
    <property type="evidence" value="ECO:0007669"/>
    <property type="project" value="InterPro"/>
</dbReference>
<evidence type="ECO:0000256" key="2">
    <source>
        <dbReference type="ARBA" id="ARBA00004687"/>
    </source>
</evidence>
<evidence type="ECO:0000256" key="11">
    <source>
        <dbReference type="RuleBase" id="RU363112"/>
    </source>
</evidence>
<keyword evidence="6 11" id="KW-0808">Transferase</keyword>
<feature type="transmembrane region" description="Helical" evidence="11">
    <location>
        <begin position="105"/>
        <end position="128"/>
    </location>
</feature>
<reference evidence="12 13" key="1">
    <citation type="submission" date="2020-04" db="EMBL/GenBank/DDBJ databases">
        <title>Perkinsus olseni comparative genomics.</title>
        <authorList>
            <person name="Bogema D.R."/>
        </authorList>
    </citation>
    <scope>NUCLEOTIDE SEQUENCE [LARGE SCALE GENOMIC DNA]</scope>
    <source>
        <strain evidence="12">00978-12</strain>
    </source>
</reference>
<proteinExistence type="inferred from homology"/>
<evidence type="ECO:0000256" key="9">
    <source>
        <dbReference type="ARBA" id="ARBA00022989"/>
    </source>
</evidence>
<dbReference type="OrthoDB" id="445186at2759"/>
<evidence type="ECO:0000313" key="13">
    <source>
        <dbReference type="Proteomes" id="UP000541610"/>
    </source>
</evidence>
<name>A0A7J6NS15_PEROL</name>
<dbReference type="EC" id="2.4.1.-" evidence="11"/>
<dbReference type="GO" id="GO:0004376">
    <property type="term" value="F:GPI mannosyltransferase activity"/>
    <property type="evidence" value="ECO:0007669"/>
    <property type="project" value="InterPro"/>
</dbReference>
<keyword evidence="4 11" id="KW-0337">GPI-anchor biosynthesis</keyword>
<dbReference type="GO" id="GO:0031501">
    <property type="term" value="C:mannosyltransferase complex"/>
    <property type="evidence" value="ECO:0007669"/>
    <property type="project" value="TreeGrafter"/>
</dbReference>
<keyword evidence="9 11" id="KW-1133">Transmembrane helix</keyword>
<dbReference type="InterPro" id="IPR007315">
    <property type="entry name" value="PIG-V/Gpi18"/>
</dbReference>
<comment type="similarity">
    <text evidence="3 11">Belongs to the PIGV family.</text>
</comment>
<keyword evidence="5 11" id="KW-0328">Glycosyltransferase</keyword>
<gene>
    <name evidence="12" type="ORF">FOZ60_005349</name>
</gene>
<accession>A0A7J6NS15</accession>
<evidence type="ECO:0000256" key="6">
    <source>
        <dbReference type="ARBA" id="ARBA00022679"/>
    </source>
</evidence>
<keyword evidence="8 11" id="KW-0256">Endoplasmic reticulum</keyword>
<dbReference type="Pfam" id="PF04188">
    <property type="entry name" value="Mannosyl_trans2"/>
    <property type="match status" value="1"/>
</dbReference>
<organism evidence="12 13">
    <name type="scientific">Perkinsus olseni</name>
    <name type="common">Perkinsus atlanticus</name>
    <dbReference type="NCBI Taxonomy" id="32597"/>
    <lineage>
        <taxon>Eukaryota</taxon>
        <taxon>Sar</taxon>
        <taxon>Alveolata</taxon>
        <taxon>Perkinsozoa</taxon>
        <taxon>Perkinsea</taxon>
        <taxon>Perkinsida</taxon>
        <taxon>Perkinsidae</taxon>
        <taxon>Perkinsus</taxon>
    </lineage>
</organism>
<dbReference type="PANTHER" id="PTHR12468:SF2">
    <property type="entry name" value="GPI MANNOSYLTRANSFERASE 2"/>
    <property type="match status" value="1"/>
</dbReference>